<organism evidence="1 2">
    <name type="scientific">Candidatus Shapirobacteria bacterium CG06_land_8_20_14_3_00_40_12</name>
    <dbReference type="NCBI Taxonomy" id="1974881"/>
    <lineage>
        <taxon>Bacteria</taxon>
        <taxon>Candidatus Shapironibacteriota</taxon>
    </lineage>
</organism>
<accession>A0A2M7ASF8</accession>
<evidence type="ECO:0008006" key="3">
    <source>
        <dbReference type="Google" id="ProtNLM"/>
    </source>
</evidence>
<evidence type="ECO:0000313" key="1">
    <source>
        <dbReference type="EMBL" id="PIU73540.1"/>
    </source>
</evidence>
<dbReference type="AlphaFoldDB" id="A0A2M7ASF8"/>
<evidence type="ECO:0000313" key="2">
    <source>
        <dbReference type="Proteomes" id="UP000231407"/>
    </source>
</evidence>
<protein>
    <recommendedName>
        <fullName evidence="3">DUF559 domain-containing protein</fullName>
    </recommendedName>
</protein>
<gene>
    <name evidence="1" type="ORF">COS78_01765</name>
</gene>
<sequence>MLAIEIDGDSHETKKYQIKTVRYTNDQVFNELENIKNDLKNIIIEREKLVFGPPFVKGGH</sequence>
<dbReference type="EMBL" id="PEWA01000022">
    <property type="protein sequence ID" value="PIU73540.1"/>
    <property type="molecule type" value="Genomic_DNA"/>
</dbReference>
<reference evidence="2" key="1">
    <citation type="submission" date="2017-09" db="EMBL/GenBank/DDBJ databases">
        <title>Depth-based differentiation of microbial function through sediment-hosted aquifers and enrichment of novel symbionts in the deep terrestrial subsurface.</title>
        <authorList>
            <person name="Probst A.J."/>
            <person name="Ladd B."/>
            <person name="Jarett J.K."/>
            <person name="Geller-Mcgrath D.E."/>
            <person name="Sieber C.M.K."/>
            <person name="Emerson J.B."/>
            <person name="Anantharaman K."/>
            <person name="Thomas B.C."/>
            <person name="Malmstrom R."/>
            <person name="Stieglmeier M."/>
            <person name="Klingl A."/>
            <person name="Woyke T."/>
            <person name="Ryan C.M."/>
            <person name="Banfield J.F."/>
        </authorList>
    </citation>
    <scope>NUCLEOTIDE SEQUENCE [LARGE SCALE GENOMIC DNA]</scope>
</reference>
<proteinExistence type="predicted"/>
<name>A0A2M7ASF8_9BACT</name>
<dbReference type="Proteomes" id="UP000231407">
    <property type="component" value="Unassembled WGS sequence"/>
</dbReference>
<comment type="caution">
    <text evidence="1">The sequence shown here is derived from an EMBL/GenBank/DDBJ whole genome shotgun (WGS) entry which is preliminary data.</text>
</comment>